<proteinExistence type="predicted"/>
<reference evidence="1" key="1">
    <citation type="submission" date="2018-11" db="EMBL/GenBank/DDBJ databases">
        <authorList>
            <consortium name="Pathogen Informatics"/>
        </authorList>
    </citation>
    <scope>NUCLEOTIDE SEQUENCE</scope>
</reference>
<evidence type="ECO:0000313" key="1">
    <source>
        <dbReference type="EMBL" id="VEL31339.1"/>
    </source>
</evidence>
<evidence type="ECO:0000313" key="2">
    <source>
        <dbReference type="Proteomes" id="UP000784294"/>
    </source>
</evidence>
<name>A0A448X942_9PLAT</name>
<dbReference type="EMBL" id="CAAALY010121296">
    <property type="protein sequence ID" value="VEL31339.1"/>
    <property type="molecule type" value="Genomic_DNA"/>
</dbReference>
<protein>
    <submittedName>
        <fullName evidence="1">Uncharacterized protein</fullName>
    </submittedName>
</protein>
<dbReference type="Proteomes" id="UP000784294">
    <property type="component" value="Unassembled WGS sequence"/>
</dbReference>
<sequence length="169" mass="18774">MPILSLLSPLPLFPSTPPSLLYPYSSFISHSLLSSALLELLSLFSLFSLLFSILLYALPTFSSILLLTLTFTPANGRFNALSRFSHYVYSLSTSLELPGNPLGRHSLGCLWSLMPLQCYADIRYVDLPPLFHLPLGALRPSARRTHTSLTISRREDQGILAHISCQKLV</sequence>
<accession>A0A448X942</accession>
<dbReference type="AlphaFoldDB" id="A0A448X942"/>
<comment type="caution">
    <text evidence="1">The sequence shown here is derived from an EMBL/GenBank/DDBJ whole genome shotgun (WGS) entry which is preliminary data.</text>
</comment>
<gene>
    <name evidence="1" type="ORF">PXEA_LOCUS24779</name>
</gene>
<keyword evidence="2" id="KW-1185">Reference proteome</keyword>
<organism evidence="1 2">
    <name type="scientific">Protopolystoma xenopodis</name>
    <dbReference type="NCBI Taxonomy" id="117903"/>
    <lineage>
        <taxon>Eukaryota</taxon>
        <taxon>Metazoa</taxon>
        <taxon>Spiralia</taxon>
        <taxon>Lophotrochozoa</taxon>
        <taxon>Platyhelminthes</taxon>
        <taxon>Monogenea</taxon>
        <taxon>Polyopisthocotylea</taxon>
        <taxon>Polystomatidea</taxon>
        <taxon>Polystomatidae</taxon>
        <taxon>Protopolystoma</taxon>
    </lineage>
</organism>